<keyword evidence="2" id="KW-0614">Plasmid</keyword>
<keyword evidence="2" id="KW-0808">Transferase</keyword>
<keyword evidence="2" id="KW-0328">Glycosyltransferase</keyword>
<reference evidence="2 3" key="1">
    <citation type="submission" date="2022-02" db="EMBL/GenBank/DDBJ databases">
        <title>Shinella B3.7 sp. nov., isolated from Sediment (Zhairuo Island).</title>
        <authorList>
            <person name="Chen G."/>
        </authorList>
    </citation>
    <scope>NUCLEOTIDE SEQUENCE [LARGE SCALE GENOMIC DNA]</scope>
    <source>
        <strain evidence="2 3">B3.7</strain>
        <plasmid evidence="2">unnamed</plasmid>
    </source>
</reference>
<proteinExistence type="predicted"/>
<evidence type="ECO:0000259" key="1">
    <source>
        <dbReference type="Pfam" id="PF00534"/>
    </source>
</evidence>
<evidence type="ECO:0000313" key="2">
    <source>
        <dbReference type="EMBL" id="MCJ8151402.1"/>
    </source>
</evidence>
<comment type="caution">
    <text evidence="2">The sequence shown here is derived from an EMBL/GenBank/DDBJ whole genome shotgun (WGS) entry which is preliminary data.</text>
</comment>
<dbReference type="RefSeq" id="WP_241604579.1">
    <property type="nucleotide sequence ID" value="NZ_JAKVIN010000009.1"/>
</dbReference>
<feature type="domain" description="Glycosyl transferase family 1" evidence="1">
    <location>
        <begin position="195"/>
        <end position="346"/>
    </location>
</feature>
<dbReference type="EC" id="2.4.-.-" evidence="2"/>
<dbReference type="InterPro" id="IPR001296">
    <property type="entry name" value="Glyco_trans_1"/>
</dbReference>
<evidence type="ECO:0000313" key="3">
    <source>
        <dbReference type="Proteomes" id="UP001201844"/>
    </source>
</evidence>
<accession>A0ABT0CS19</accession>
<protein>
    <submittedName>
        <fullName evidence="2">Glycosyltransferase</fullName>
        <ecNumber evidence="2">2.4.-.-</ecNumber>
    </submittedName>
</protein>
<gene>
    <name evidence="2" type="ORF">MKI86_19870</name>
</gene>
<dbReference type="PANTHER" id="PTHR46401:SF8">
    <property type="entry name" value="BLL6006 PROTEIN"/>
    <property type="match status" value="1"/>
</dbReference>
<dbReference type="GO" id="GO:0016757">
    <property type="term" value="F:glycosyltransferase activity"/>
    <property type="evidence" value="ECO:0007669"/>
    <property type="project" value="UniProtKB-KW"/>
</dbReference>
<organism evidence="2 3">
    <name type="scientific">Shinella sedimenti</name>
    <dbReference type="NCBI Taxonomy" id="2919913"/>
    <lineage>
        <taxon>Bacteria</taxon>
        <taxon>Pseudomonadati</taxon>
        <taxon>Pseudomonadota</taxon>
        <taxon>Alphaproteobacteria</taxon>
        <taxon>Hyphomicrobiales</taxon>
        <taxon>Rhizobiaceae</taxon>
        <taxon>Shinella</taxon>
    </lineage>
</organism>
<geneLocation type="plasmid" evidence="2">
    <name>unnamed</name>
</geneLocation>
<name>A0ABT0CS19_9HYPH</name>
<dbReference type="Gene3D" id="3.40.50.2000">
    <property type="entry name" value="Glycogen Phosphorylase B"/>
    <property type="match status" value="1"/>
</dbReference>
<dbReference type="SUPFAM" id="SSF53756">
    <property type="entry name" value="UDP-Glycosyltransferase/glycogen phosphorylase"/>
    <property type="match status" value="1"/>
</dbReference>
<dbReference type="EMBL" id="JAKVIN010000009">
    <property type="protein sequence ID" value="MCJ8151402.1"/>
    <property type="molecule type" value="Genomic_DNA"/>
</dbReference>
<dbReference type="Proteomes" id="UP001201844">
    <property type="component" value="Unassembled WGS sequence"/>
</dbReference>
<keyword evidence="3" id="KW-1185">Reference proteome</keyword>
<dbReference type="Pfam" id="PF00534">
    <property type="entry name" value="Glycos_transf_1"/>
    <property type="match status" value="1"/>
</dbReference>
<sequence length="382" mass="43586">MVRNIGICAHDFLLNTGANDYLKIQIRALDFDPDNKIFLLVPPENQAMELIRRAADGDSSYSFYREAAPNLELIECEFDSESFRALMRDRGIDIFYPSGRALDRDIPFVTYWPDCQPKHLPEFFDDEAQAIRDGMILRLLQTNKYMITNSQSVVNDMKAFYNAGPDQVHSLPFAPTIDTDYLFPHTEKLLKYKLPKKYFLISSQFWIHKSIETVYKAIRICKDRGMDVKFVFTGRVEEPRRPEYITRLEELVRKTKIASQIQILGLLPKRDQIEIMKGAIAVIQPTLFEGAPGGGAVHDAMALGIRAIVSDIAVNKEIPSSDDVFFFEAKNEVSLADKIEEVLSVDHELPSFEQQFGRSRHSLARLSEVIGRVMDLELGGKK</sequence>
<dbReference type="PANTHER" id="PTHR46401">
    <property type="entry name" value="GLYCOSYLTRANSFERASE WBBK-RELATED"/>
    <property type="match status" value="1"/>
</dbReference>